<evidence type="ECO:0000313" key="2">
    <source>
        <dbReference type="EMBL" id="KAK3682276.1"/>
    </source>
</evidence>
<feature type="region of interest" description="Disordered" evidence="1">
    <location>
        <begin position="233"/>
        <end position="255"/>
    </location>
</feature>
<evidence type="ECO:0000313" key="3">
    <source>
        <dbReference type="Proteomes" id="UP001270362"/>
    </source>
</evidence>
<gene>
    <name evidence="2" type="ORF">B0T22DRAFT_521458</name>
</gene>
<protein>
    <submittedName>
        <fullName evidence="2">Uncharacterized protein</fullName>
    </submittedName>
</protein>
<proteinExistence type="predicted"/>
<dbReference type="Proteomes" id="UP001270362">
    <property type="component" value="Unassembled WGS sequence"/>
</dbReference>
<comment type="caution">
    <text evidence="2">The sequence shown here is derived from an EMBL/GenBank/DDBJ whole genome shotgun (WGS) entry which is preliminary data.</text>
</comment>
<reference evidence="2" key="2">
    <citation type="submission" date="2023-06" db="EMBL/GenBank/DDBJ databases">
        <authorList>
            <consortium name="Lawrence Berkeley National Laboratory"/>
            <person name="Haridas S."/>
            <person name="Hensen N."/>
            <person name="Bonometti L."/>
            <person name="Westerberg I."/>
            <person name="Brannstrom I.O."/>
            <person name="Guillou S."/>
            <person name="Cros-Aarteil S."/>
            <person name="Calhoun S."/>
            <person name="Kuo A."/>
            <person name="Mondo S."/>
            <person name="Pangilinan J."/>
            <person name="Riley R."/>
            <person name="Labutti K."/>
            <person name="Andreopoulos B."/>
            <person name="Lipzen A."/>
            <person name="Chen C."/>
            <person name="Yanf M."/>
            <person name="Daum C."/>
            <person name="Ng V."/>
            <person name="Clum A."/>
            <person name="Steindorff A."/>
            <person name="Ohm R."/>
            <person name="Martin F."/>
            <person name="Silar P."/>
            <person name="Natvig D."/>
            <person name="Lalanne C."/>
            <person name="Gautier V."/>
            <person name="Ament-Velasquez S.L."/>
            <person name="Kruys A."/>
            <person name="Hutchinson M.I."/>
            <person name="Powell A.J."/>
            <person name="Barry K."/>
            <person name="Miller A.N."/>
            <person name="Grigoriev I.V."/>
            <person name="Debuchy R."/>
            <person name="Gladieux P."/>
            <person name="Thoren M.H."/>
            <person name="Johannesson H."/>
        </authorList>
    </citation>
    <scope>NUCLEOTIDE SEQUENCE</scope>
    <source>
        <strain evidence="2">CBS 314.62</strain>
    </source>
</reference>
<keyword evidence="3" id="KW-1185">Reference proteome</keyword>
<name>A0AAE1C812_9PEZI</name>
<sequence length="352" mass="37697">MNYHRDASETRILTTFPTEGLPSPTIIPAAILPPVRRDPSNSNSNSRAIPMAATELNRWFCCRCAQAGYTDPVGIQLKDPLGRDYAHCFRSPLCRHARCPNCLVGPSHRRDDGVRTVGGLHTSPRFVDPVFWACACGEWAWNIFGAQAAAGHGSCVLGVTRCGNPGCAYRWAVGGEGVLRGGSLVLNRFGQVLGSADQRSVVLEGPWFWQRRGLGDERCLLIEEFRPRGLWKEENSSSGGGSLKGEKGKEKGKGKERMVIAVEARPGMWREGERVPRCYAGRPGPPAGKGEEVRYREYEVPYLMGLPAGKGGVDTGQGLGVGIVGMGGNGVAGPSLGQGPAAYYAAAAGWAT</sequence>
<dbReference type="EMBL" id="JAULSO010000005">
    <property type="protein sequence ID" value="KAK3682276.1"/>
    <property type="molecule type" value="Genomic_DNA"/>
</dbReference>
<accession>A0AAE1C812</accession>
<dbReference type="AlphaFoldDB" id="A0AAE1C812"/>
<reference evidence="2" key="1">
    <citation type="journal article" date="2023" name="Mol. Phylogenet. Evol.">
        <title>Genome-scale phylogeny and comparative genomics of the fungal order Sordariales.</title>
        <authorList>
            <person name="Hensen N."/>
            <person name="Bonometti L."/>
            <person name="Westerberg I."/>
            <person name="Brannstrom I.O."/>
            <person name="Guillou S."/>
            <person name="Cros-Aarteil S."/>
            <person name="Calhoun S."/>
            <person name="Haridas S."/>
            <person name="Kuo A."/>
            <person name="Mondo S."/>
            <person name="Pangilinan J."/>
            <person name="Riley R."/>
            <person name="LaButti K."/>
            <person name="Andreopoulos B."/>
            <person name="Lipzen A."/>
            <person name="Chen C."/>
            <person name="Yan M."/>
            <person name="Daum C."/>
            <person name="Ng V."/>
            <person name="Clum A."/>
            <person name="Steindorff A."/>
            <person name="Ohm R.A."/>
            <person name="Martin F."/>
            <person name="Silar P."/>
            <person name="Natvig D.O."/>
            <person name="Lalanne C."/>
            <person name="Gautier V."/>
            <person name="Ament-Velasquez S.L."/>
            <person name="Kruys A."/>
            <person name="Hutchinson M.I."/>
            <person name="Powell A.J."/>
            <person name="Barry K."/>
            <person name="Miller A.N."/>
            <person name="Grigoriev I.V."/>
            <person name="Debuchy R."/>
            <person name="Gladieux P."/>
            <person name="Hiltunen Thoren M."/>
            <person name="Johannesson H."/>
        </authorList>
    </citation>
    <scope>NUCLEOTIDE SEQUENCE</scope>
    <source>
        <strain evidence="2">CBS 314.62</strain>
    </source>
</reference>
<organism evidence="2 3">
    <name type="scientific">Podospora appendiculata</name>
    <dbReference type="NCBI Taxonomy" id="314037"/>
    <lineage>
        <taxon>Eukaryota</taxon>
        <taxon>Fungi</taxon>
        <taxon>Dikarya</taxon>
        <taxon>Ascomycota</taxon>
        <taxon>Pezizomycotina</taxon>
        <taxon>Sordariomycetes</taxon>
        <taxon>Sordariomycetidae</taxon>
        <taxon>Sordariales</taxon>
        <taxon>Podosporaceae</taxon>
        <taxon>Podospora</taxon>
    </lineage>
</organism>
<evidence type="ECO:0000256" key="1">
    <source>
        <dbReference type="SAM" id="MobiDB-lite"/>
    </source>
</evidence>
<feature type="compositionally biased region" description="Basic and acidic residues" evidence="1">
    <location>
        <begin position="244"/>
        <end position="255"/>
    </location>
</feature>